<dbReference type="GO" id="GO:0016559">
    <property type="term" value="P:peroxisome fission"/>
    <property type="evidence" value="ECO:0007669"/>
    <property type="project" value="TreeGrafter"/>
</dbReference>
<gene>
    <name evidence="5" type="ORF">B0T18DRAFT_327147</name>
</gene>
<evidence type="ECO:0000313" key="5">
    <source>
        <dbReference type="EMBL" id="KAK0746963.1"/>
    </source>
</evidence>
<feature type="domain" description="Dynamin-type G" evidence="4">
    <location>
        <begin position="35"/>
        <end position="319"/>
    </location>
</feature>
<proteinExistence type="predicted"/>
<dbReference type="GO" id="GO:0005525">
    <property type="term" value="F:GTP binding"/>
    <property type="evidence" value="ECO:0007669"/>
    <property type="project" value="InterPro"/>
</dbReference>
<dbReference type="GO" id="GO:0016020">
    <property type="term" value="C:membrane"/>
    <property type="evidence" value="ECO:0007669"/>
    <property type="project" value="TreeGrafter"/>
</dbReference>
<dbReference type="FunFam" id="3.40.50.300:FF:001425">
    <property type="entry name" value="Dynamin GTPase, putative"/>
    <property type="match status" value="1"/>
</dbReference>
<keyword evidence="1" id="KW-0547">Nucleotide-binding</keyword>
<dbReference type="GO" id="GO:0005739">
    <property type="term" value="C:mitochondrion"/>
    <property type="evidence" value="ECO:0007669"/>
    <property type="project" value="TreeGrafter"/>
</dbReference>
<dbReference type="InterPro" id="IPR045063">
    <property type="entry name" value="Dynamin_N"/>
</dbReference>
<evidence type="ECO:0000313" key="6">
    <source>
        <dbReference type="Proteomes" id="UP001172155"/>
    </source>
</evidence>
<keyword evidence="2" id="KW-0342">GTP-binding</keyword>
<keyword evidence="6" id="KW-1185">Reference proteome</keyword>
<dbReference type="InterPro" id="IPR027417">
    <property type="entry name" value="P-loop_NTPase"/>
</dbReference>
<evidence type="ECO:0000259" key="3">
    <source>
        <dbReference type="PROSITE" id="PS51388"/>
    </source>
</evidence>
<dbReference type="CDD" id="cd08771">
    <property type="entry name" value="DLP_1"/>
    <property type="match status" value="1"/>
</dbReference>
<comment type="caution">
    <text evidence="5">The sequence shown here is derived from an EMBL/GenBank/DDBJ whole genome shotgun (WGS) entry which is preliminary data.</text>
</comment>
<dbReference type="InterPro" id="IPR020850">
    <property type="entry name" value="GED_dom"/>
</dbReference>
<dbReference type="EMBL" id="JAUKUD010000004">
    <property type="protein sequence ID" value="KAK0746963.1"/>
    <property type="molecule type" value="Genomic_DNA"/>
</dbReference>
<dbReference type="AlphaFoldDB" id="A0AA40EWQ6"/>
<dbReference type="InterPro" id="IPR022812">
    <property type="entry name" value="Dynamin"/>
</dbReference>
<feature type="domain" description="GED" evidence="3">
    <location>
        <begin position="608"/>
        <end position="699"/>
    </location>
</feature>
<name>A0AA40EWQ6_9PEZI</name>
<dbReference type="Proteomes" id="UP001172155">
    <property type="component" value="Unassembled WGS sequence"/>
</dbReference>
<dbReference type="InterPro" id="IPR000375">
    <property type="entry name" value="Dynamin_stalk"/>
</dbReference>
<dbReference type="InterPro" id="IPR001401">
    <property type="entry name" value="Dynamin_GTPase"/>
</dbReference>
<dbReference type="InterPro" id="IPR030381">
    <property type="entry name" value="G_DYNAMIN_dom"/>
</dbReference>
<dbReference type="PRINTS" id="PR00195">
    <property type="entry name" value="DYNAMIN"/>
</dbReference>
<dbReference type="GO" id="GO:0006897">
    <property type="term" value="P:endocytosis"/>
    <property type="evidence" value="ECO:0007669"/>
    <property type="project" value="TreeGrafter"/>
</dbReference>
<dbReference type="PANTHER" id="PTHR11566:SF21">
    <property type="entry name" value="DYNAMIN RELATED PROTEIN 1, ISOFORM A"/>
    <property type="match status" value="1"/>
</dbReference>
<evidence type="ECO:0000256" key="2">
    <source>
        <dbReference type="ARBA" id="ARBA00023134"/>
    </source>
</evidence>
<evidence type="ECO:0000256" key="1">
    <source>
        <dbReference type="ARBA" id="ARBA00022741"/>
    </source>
</evidence>
<dbReference type="PROSITE" id="PS51718">
    <property type="entry name" value="G_DYNAMIN_2"/>
    <property type="match status" value="1"/>
</dbReference>
<dbReference type="GO" id="GO:0000266">
    <property type="term" value="P:mitochondrial fission"/>
    <property type="evidence" value="ECO:0007669"/>
    <property type="project" value="TreeGrafter"/>
</dbReference>
<dbReference type="PROSITE" id="PS51388">
    <property type="entry name" value="GED"/>
    <property type="match status" value="1"/>
</dbReference>
<dbReference type="GO" id="GO:0003924">
    <property type="term" value="F:GTPase activity"/>
    <property type="evidence" value="ECO:0007669"/>
    <property type="project" value="InterPro"/>
</dbReference>
<reference evidence="5" key="1">
    <citation type="submission" date="2023-06" db="EMBL/GenBank/DDBJ databases">
        <title>Genome-scale phylogeny and comparative genomics of the fungal order Sordariales.</title>
        <authorList>
            <consortium name="Lawrence Berkeley National Laboratory"/>
            <person name="Hensen N."/>
            <person name="Bonometti L."/>
            <person name="Westerberg I."/>
            <person name="Brannstrom I.O."/>
            <person name="Guillou S."/>
            <person name="Cros-Aarteil S."/>
            <person name="Calhoun S."/>
            <person name="Haridas S."/>
            <person name="Kuo A."/>
            <person name="Mondo S."/>
            <person name="Pangilinan J."/>
            <person name="Riley R."/>
            <person name="LaButti K."/>
            <person name="Andreopoulos B."/>
            <person name="Lipzen A."/>
            <person name="Chen C."/>
            <person name="Yanf M."/>
            <person name="Daum C."/>
            <person name="Ng V."/>
            <person name="Clum A."/>
            <person name="Steindorff A."/>
            <person name="Ohm R."/>
            <person name="Martin F."/>
            <person name="Silar P."/>
            <person name="Natvig D."/>
            <person name="Lalanne C."/>
            <person name="Gautier V."/>
            <person name="Ament-velasquez S.L."/>
            <person name="Kruys A."/>
            <person name="Hutchinson M.I."/>
            <person name="Powell A.J."/>
            <person name="Barry K."/>
            <person name="Miller A.N."/>
            <person name="Grigoriev I.V."/>
            <person name="Debuchy R."/>
            <person name="Gladieux P."/>
            <person name="Thoren M.H."/>
            <person name="Johannesson H."/>
        </authorList>
    </citation>
    <scope>NUCLEOTIDE SEQUENCE</scope>
    <source>
        <strain evidence="5">SMH3187-1</strain>
    </source>
</reference>
<organism evidence="5 6">
    <name type="scientific">Schizothecium vesticola</name>
    <dbReference type="NCBI Taxonomy" id="314040"/>
    <lineage>
        <taxon>Eukaryota</taxon>
        <taxon>Fungi</taxon>
        <taxon>Dikarya</taxon>
        <taxon>Ascomycota</taxon>
        <taxon>Pezizomycotina</taxon>
        <taxon>Sordariomycetes</taxon>
        <taxon>Sordariomycetidae</taxon>
        <taxon>Sordariales</taxon>
        <taxon>Schizotheciaceae</taxon>
        <taxon>Schizothecium</taxon>
    </lineage>
</organism>
<evidence type="ECO:0000259" key="4">
    <source>
        <dbReference type="PROSITE" id="PS51718"/>
    </source>
</evidence>
<dbReference type="GO" id="GO:0005874">
    <property type="term" value="C:microtubule"/>
    <property type="evidence" value="ECO:0007669"/>
    <property type="project" value="TreeGrafter"/>
</dbReference>
<dbReference type="Gene3D" id="3.40.50.300">
    <property type="entry name" value="P-loop containing nucleotide triphosphate hydrolases"/>
    <property type="match status" value="1"/>
</dbReference>
<dbReference type="Pfam" id="PF00350">
    <property type="entry name" value="Dynamin_N"/>
    <property type="match status" value="1"/>
</dbReference>
<dbReference type="GO" id="GO:0008017">
    <property type="term" value="F:microtubule binding"/>
    <property type="evidence" value="ECO:0007669"/>
    <property type="project" value="TreeGrafter"/>
</dbReference>
<sequence>MVAFDSNSMSRLCSADQLELLNSIDSLRLQGINNYVSLPQIIVCGDQSSGKSSVLEAISGVSFPVKSNLCTRFPTELVLRRAQNVGATVSIVPHSSRSESERKGLSGFQATMTSFDDLPGIIENAKSAMGISTHGKAFSKDILRIEISGPDRPHLTIVDLPGLIHSETKHQTASDVELIQDVVQGYMKESRCIILAVVSAKNDFANQIVLKLARAADSAGSRTLGVITKPDTLRPGSGNEAMYVSLARNQEVEFRLGWHVLRNMDSDAGTWTLEDRDEKEAEFFSQGAWTELPRASLGIDRLRSRLSKVLLRQIALELPGLIDEIDGKAKDCALRLQKLGMPRSDLQTQRRYLFELSHGFQALIKSSVDGTYSGPFFGDAKTDEGYKKRIRAVVQNMNEAFASDLATGGHFREITDDTDATRSGGAIPITQKDLLKHIDDLIRKTRGRELPGTFNPLIVSDLFLEQSRPWGAIVRAHIQSVWESARVFIDLVTAHVADGSTSKMLQEDVFGPAMAKILKNMENKTTELLSAHKDSHPITYNHYFTETLQNLRRERMECEIEKIVTGFFQLGAGTLTSSNHLYTSSRPLKDLVASLAGSNQPSMGGFAAQEALDCLLAYYKVALKRFIDDVSVEVMEAQLVSKLADILSATSIFDMSDDTISRLAGESEESRAERDQLTRQVQVLKTGLETCRRFASVRIGGGMQLSAIDTSGDEADALTQS</sequence>
<keyword evidence="5" id="KW-0378">Hydrolase</keyword>
<dbReference type="Pfam" id="PF01031">
    <property type="entry name" value="Dynamin_M"/>
    <property type="match status" value="1"/>
</dbReference>
<dbReference type="PANTHER" id="PTHR11566">
    <property type="entry name" value="DYNAMIN"/>
    <property type="match status" value="1"/>
</dbReference>
<accession>A0AA40EWQ6</accession>
<dbReference type="SMART" id="SM00053">
    <property type="entry name" value="DYNc"/>
    <property type="match status" value="1"/>
</dbReference>
<protein>
    <submittedName>
        <fullName evidence="5">P-loop containing nucleoside triphosphate hydrolase protein</fullName>
    </submittedName>
</protein>
<dbReference type="Gene3D" id="1.20.120.1240">
    <property type="entry name" value="Dynamin, middle domain"/>
    <property type="match status" value="1"/>
</dbReference>
<dbReference type="GO" id="GO:0048312">
    <property type="term" value="P:intracellular distribution of mitochondria"/>
    <property type="evidence" value="ECO:0007669"/>
    <property type="project" value="TreeGrafter"/>
</dbReference>
<dbReference type="SUPFAM" id="SSF52540">
    <property type="entry name" value="P-loop containing nucleoside triphosphate hydrolases"/>
    <property type="match status" value="1"/>
</dbReference>